<dbReference type="InterPro" id="IPR005225">
    <property type="entry name" value="Small_GTP-bd"/>
</dbReference>
<feature type="region of interest" description="G1" evidence="7">
    <location>
        <begin position="16"/>
        <end position="23"/>
    </location>
</feature>
<dbReference type="GO" id="GO:0000028">
    <property type="term" value="P:ribosomal small subunit assembly"/>
    <property type="evidence" value="ECO:0007669"/>
    <property type="project" value="TreeGrafter"/>
</dbReference>
<dbReference type="PATRIC" id="fig|86105.3.peg.1164"/>
<keyword evidence="5 6" id="KW-0342">GTP-binding</keyword>
<dbReference type="Gene3D" id="3.30.300.20">
    <property type="match status" value="1"/>
</dbReference>
<feature type="binding site" evidence="6">
    <location>
        <begin position="16"/>
        <end position="23"/>
    </location>
    <ligand>
        <name>GTP</name>
        <dbReference type="ChEBI" id="CHEBI:37565"/>
    </ligand>
</feature>
<dbReference type="CDD" id="cd22534">
    <property type="entry name" value="KH-II_Era"/>
    <property type="match status" value="1"/>
</dbReference>
<dbReference type="AlphaFoldDB" id="A0A0C1MSJ0"/>
<evidence type="ECO:0000313" key="11">
    <source>
        <dbReference type="EMBL" id="KIE05002.1"/>
    </source>
</evidence>
<dbReference type="GO" id="GO:0005525">
    <property type="term" value="F:GTP binding"/>
    <property type="evidence" value="ECO:0007669"/>
    <property type="project" value="UniProtKB-UniRule"/>
</dbReference>
<dbReference type="InterPro" id="IPR015946">
    <property type="entry name" value="KH_dom-like_a/b"/>
</dbReference>
<keyword evidence="4 6" id="KW-0694">RNA-binding</keyword>
<evidence type="ECO:0000313" key="12">
    <source>
        <dbReference type="Proteomes" id="UP000031258"/>
    </source>
</evidence>
<dbReference type="PANTHER" id="PTHR42698:SF1">
    <property type="entry name" value="GTPASE ERA, MITOCHONDRIAL"/>
    <property type="match status" value="1"/>
</dbReference>
<dbReference type="InterPro" id="IPR006073">
    <property type="entry name" value="GTP-bd"/>
</dbReference>
<dbReference type="GO" id="GO:0005737">
    <property type="term" value="C:cytoplasm"/>
    <property type="evidence" value="ECO:0007669"/>
    <property type="project" value="UniProtKB-SubCell"/>
</dbReference>
<dbReference type="Pfam" id="PF07650">
    <property type="entry name" value="KH_2"/>
    <property type="match status" value="1"/>
</dbReference>
<dbReference type="Pfam" id="PF01926">
    <property type="entry name" value="MMR_HSR1"/>
    <property type="match status" value="1"/>
</dbReference>
<dbReference type="STRING" id="86105.NF27_EY00980"/>
<evidence type="ECO:0000256" key="3">
    <source>
        <dbReference type="ARBA" id="ARBA00022741"/>
    </source>
</evidence>
<dbReference type="SUPFAM" id="SSF52540">
    <property type="entry name" value="P-loop containing nucleoside triphosphate hydrolases"/>
    <property type="match status" value="1"/>
</dbReference>
<evidence type="ECO:0000256" key="2">
    <source>
        <dbReference type="ARBA" id="ARBA00020484"/>
    </source>
</evidence>
<keyword evidence="6" id="KW-1003">Cell membrane</keyword>
<name>A0A0C1MSJ0_9RICK</name>
<dbReference type="InterPro" id="IPR004044">
    <property type="entry name" value="KH_dom_type_2"/>
</dbReference>
<dbReference type="InterPro" id="IPR027417">
    <property type="entry name" value="P-loop_NTPase"/>
</dbReference>
<keyword evidence="6" id="KW-0690">Ribosome biogenesis</keyword>
<feature type="domain" description="KH type-2" evidence="9">
    <location>
        <begin position="204"/>
        <end position="281"/>
    </location>
</feature>
<dbReference type="NCBIfam" id="TIGR00436">
    <property type="entry name" value="era"/>
    <property type="match status" value="1"/>
</dbReference>
<gene>
    <name evidence="11" type="primary">era_2</name>
    <name evidence="6" type="synonym">era</name>
    <name evidence="11" type="ORF">NF27_EY00980</name>
</gene>
<dbReference type="PANTHER" id="PTHR42698">
    <property type="entry name" value="GTPASE ERA"/>
    <property type="match status" value="1"/>
</dbReference>
<dbReference type="CDD" id="cd04163">
    <property type="entry name" value="Era"/>
    <property type="match status" value="1"/>
</dbReference>
<proteinExistence type="inferred from homology"/>
<dbReference type="PROSITE" id="PS51713">
    <property type="entry name" value="G_ERA"/>
    <property type="match status" value="1"/>
</dbReference>
<dbReference type="InterPro" id="IPR005662">
    <property type="entry name" value="GTPase_Era-like"/>
</dbReference>
<protein>
    <recommendedName>
        <fullName evidence="2 6">GTPase Era</fullName>
    </recommendedName>
</protein>
<dbReference type="FunFam" id="3.40.50.300:FF:001190">
    <property type="entry name" value="GTP-binding protein ERG"/>
    <property type="match status" value="1"/>
</dbReference>
<dbReference type="NCBIfam" id="NF000908">
    <property type="entry name" value="PRK00089.1"/>
    <property type="match status" value="1"/>
</dbReference>
<feature type="region of interest" description="G4" evidence="7">
    <location>
        <begin position="123"/>
        <end position="126"/>
    </location>
</feature>
<evidence type="ECO:0000256" key="6">
    <source>
        <dbReference type="HAMAP-Rule" id="MF_00367"/>
    </source>
</evidence>
<dbReference type="Gene3D" id="3.40.50.300">
    <property type="entry name" value="P-loop containing nucleotide triphosphate hydrolases"/>
    <property type="match status" value="1"/>
</dbReference>
<dbReference type="GO" id="GO:0005886">
    <property type="term" value="C:plasma membrane"/>
    <property type="evidence" value="ECO:0007669"/>
    <property type="project" value="UniProtKB-SubCell"/>
</dbReference>
<accession>A0A0C1MSJ0</accession>
<keyword evidence="12" id="KW-1185">Reference proteome</keyword>
<feature type="binding site" evidence="6">
    <location>
        <begin position="123"/>
        <end position="126"/>
    </location>
    <ligand>
        <name>GTP</name>
        <dbReference type="ChEBI" id="CHEBI:37565"/>
    </ligand>
</feature>
<comment type="subcellular location">
    <subcellularLocation>
        <location evidence="6">Cytoplasm</location>
    </subcellularLocation>
    <subcellularLocation>
        <location evidence="6">Cell membrane</location>
        <topology evidence="6">Peripheral membrane protein</topology>
    </subcellularLocation>
</comment>
<keyword evidence="6" id="KW-0963">Cytoplasm</keyword>
<dbReference type="EMBL" id="JSWE01000124">
    <property type="protein sequence ID" value="KIE05002.1"/>
    <property type="molecule type" value="Genomic_DNA"/>
</dbReference>
<dbReference type="NCBIfam" id="TIGR00231">
    <property type="entry name" value="small_GTP"/>
    <property type="match status" value="1"/>
</dbReference>
<feature type="binding site" evidence="6">
    <location>
        <begin position="63"/>
        <end position="67"/>
    </location>
    <ligand>
        <name>GTP</name>
        <dbReference type="ChEBI" id="CHEBI:37565"/>
    </ligand>
</feature>
<evidence type="ECO:0000256" key="4">
    <source>
        <dbReference type="ARBA" id="ARBA00022884"/>
    </source>
</evidence>
<comment type="caution">
    <text evidence="11">The sequence shown here is derived from an EMBL/GenBank/DDBJ whole genome shotgun (WGS) entry which is preliminary data.</text>
</comment>
<comment type="similarity">
    <text evidence="1 6 7 8">Belongs to the TRAFAC class TrmE-Era-EngA-EngB-Septin-like GTPase superfamily. Era GTPase family.</text>
</comment>
<reference evidence="11 12" key="1">
    <citation type="submission" date="2014-11" db="EMBL/GenBank/DDBJ databases">
        <title>A Rickettsiales Symbiont of Amoebae With Ancient Features.</title>
        <authorList>
            <person name="Schulz F."/>
            <person name="Martijn J."/>
            <person name="Wascher F."/>
            <person name="Kostanjsek R."/>
            <person name="Ettema T.J."/>
            <person name="Horn M."/>
        </authorList>
    </citation>
    <scope>NUCLEOTIDE SEQUENCE [LARGE SCALE GENOMIC DNA]</scope>
    <source>
        <strain evidence="11 12">UWC36</strain>
    </source>
</reference>
<feature type="region of interest" description="G5" evidence="7">
    <location>
        <begin position="152"/>
        <end position="154"/>
    </location>
</feature>
<organism evidence="11 12">
    <name type="scientific">Candidatus Jidaibacter acanthamoebae</name>
    <dbReference type="NCBI Taxonomy" id="86105"/>
    <lineage>
        <taxon>Bacteria</taxon>
        <taxon>Pseudomonadati</taxon>
        <taxon>Pseudomonadota</taxon>
        <taxon>Alphaproteobacteria</taxon>
        <taxon>Rickettsiales</taxon>
        <taxon>Candidatus Midichloriaceae</taxon>
        <taxon>Candidatus Jidaibacter</taxon>
    </lineage>
</organism>
<evidence type="ECO:0000256" key="5">
    <source>
        <dbReference type="ARBA" id="ARBA00023134"/>
    </source>
</evidence>
<dbReference type="InterPro" id="IPR009019">
    <property type="entry name" value="KH_sf_prok-type"/>
</dbReference>
<dbReference type="GO" id="GO:0043024">
    <property type="term" value="F:ribosomal small subunit binding"/>
    <property type="evidence" value="ECO:0007669"/>
    <property type="project" value="TreeGrafter"/>
</dbReference>
<dbReference type="SUPFAM" id="SSF54814">
    <property type="entry name" value="Prokaryotic type KH domain (KH-domain type II)"/>
    <property type="match status" value="1"/>
</dbReference>
<keyword evidence="6" id="KW-0472">Membrane</keyword>
<evidence type="ECO:0000259" key="9">
    <source>
        <dbReference type="PROSITE" id="PS50823"/>
    </source>
</evidence>
<keyword evidence="6" id="KW-0699">rRNA-binding</keyword>
<evidence type="ECO:0000259" key="10">
    <source>
        <dbReference type="PROSITE" id="PS51713"/>
    </source>
</evidence>
<feature type="region of interest" description="G2" evidence="7">
    <location>
        <begin position="42"/>
        <end position="46"/>
    </location>
</feature>
<dbReference type="PRINTS" id="PR00326">
    <property type="entry name" value="GTP1OBG"/>
</dbReference>
<evidence type="ECO:0000256" key="1">
    <source>
        <dbReference type="ARBA" id="ARBA00007921"/>
    </source>
</evidence>
<dbReference type="PROSITE" id="PS50823">
    <property type="entry name" value="KH_TYPE_2"/>
    <property type="match status" value="1"/>
</dbReference>
<keyword evidence="3 6" id="KW-0547">Nucleotide-binding</keyword>
<dbReference type="HAMAP" id="MF_00367">
    <property type="entry name" value="GTPase_Era"/>
    <property type="match status" value="1"/>
</dbReference>
<dbReference type="InterPro" id="IPR030388">
    <property type="entry name" value="G_ERA_dom"/>
</dbReference>
<feature type="domain" description="Era-type G" evidence="10">
    <location>
        <begin position="8"/>
        <end position="173"/>
    </location>
</feature>
<comment type="function">
    <text evidence="6">An essential GTPase that binds both GDP and GTP, with rapid nucleotide exchange. Plays a role in 16S rRNA processing and 30S ribosomal subunit biogenesis and possibly also in cell cycle regulation and energy metabolism.</text>
</comment>
<dbReference type="Proteomes" id="UP000031258">
    <property type="component" value="Unassembled WGS sequence"/>
</dbReference>
<sequence>MMSDKITKCLKVGLIGEPNAGKSTLINQLIGEKISIVSPKVQTTRTLTRGILNVGSTQLVFIDTPGIFKPSKTLEKYIVNNARAGIDESDLICVLIDAKRGLTPELNRIIVSIKDKPLIAAINKVDLIKKDLLLKLAEDINRLNIFKEIFMISALKNDGVKDVVNHLVSQAPNSPWYYEEDLYTDTPSRSLAEEITREQLFLLLNRELPYSLKVETEKWEDQKDGSLKLHQAIVILRSTHKNIVVGAGGQKIKEVGRRARLELQKILERKVHLFLYVKVREDWVDKELG</sequence>
<evidence type="ECO:0000256" key="7">
    <source>
        <dbReference type="PROSITE-ProRule" id="PRU01050"/>
    </source>
</evidence>
<dbReference type="GO" id="GO:0003924">
    <property type="term" value="F:GTPase activity"/>
    <property type="evidence" value="ECO:0007669"/>
    <property type="project" value="UniProtKB-UniRule"/>
</dbReference>
<evidence type="ECO:0000256" key="8">
    <source>
        <dbReference type="RuleBase" id="RU003761"/>
    </source>
</evidence>
<dbReference type="GO" id="GO:0070181">
    <property type="term" value="F:small ribosomal subunit rRNA binding"/>
    <property type="evidence" value="ECO:0007669"/>
    <property type="project" value="UniProtKB-UniRule"/>
</dbReference>
<comment type="subunit">
    <text evidence="6">Monomer.</text>
</comment>
<feature type="region of interest" description="G3" evidence="7">
    <location>
        <begin position="63"/>
        <end position="66"/>
    </location>
</feature>